<dbReference type="AlphaFoldDB" id="A0A2C9CT06"/>
<name>A0A2C9CT06_9RHOB</name>
<dbReference type="OrthoDB" id="9805070at2"/>
<keyword evidence="2" id="KW-1133">Transmembrane helix</keyword>
<dbReference type="EMBL" id="OCTN01000004">
    <property type="protein sequence ID" value="SOH94397.1"/>
    <property type="molecule type" value="Genomic_DNA"/>
</dbReference>
<sequence length="437" mass="47576">MKRLNKVLGRVISDRRIYVATSNQTAHARLTPLRQIGLGLLGTGFVGWTAFATIIIATDAMAPRQATSAIMVQGVQLNRIEELVQDRASFAAQAEASRVRFEQAAAIMSEQQAEIVLLRNDIAEATQITQDQRATLDRRQMALVQRDDALDLALEQVATLANDLNLRSDQAVDLGRTVDVLLQGLSRTAQDRNDMAVELAGFATERDQLEARAILAEQRQERVIDRVERAVEGSIAELDSVFDAAGADIEAMFPTGDDYTGQGGPEVGLDDNGDITPASLDRVSLLLNRISDLNARRDALEHMPFAGPVHTAFRQTSGFGTRRDPFNGSARRHNGLDFAAPVGTPLYATGAGEVIFASRSGAFGNLVRIQHAFGYETLYAHMSRIRVAVGDRVDAGDRIGDMGSTGRSTGSHLHYEVHRDGRPVDPMTYLKAAEDVL</sequence>
<feature type="domain" description="M23ase beta-sheet core" evidence="3">
    <location>
        <begin position="332"/>
        <end position="426"/>
    </location>
</feature>
<protein>
    <submittedName>
        <fullName evidence="5">Peptidase family M23</fullName>
    </submittedName>
</protein>
<dbReference type="PANTHER" id="PTHR21666:SF289">
    <property type="entry name" value="L-ALA--D-GLU ENDOPEPTIDASE"/>
    <property type="match status" value="1"/>
</dbReference>
<dbReference type="PANTHER" id="PTHR21666">
    <property type="entry name" value="PEPTIDASE-RELATED"/>
    <property type="match status" value="1"/>
</dbReference>
<dbReference type="CDD" id="cd12797">
    <property type="entry name" value="M23_peptidase"/>
    <property type="match status" value="1"/>
</dbReference>
<gene>
    <name evidence="5" type="ORF">SAMN06273572_10495</name>
</gene>
<dbReference type="Proteomes" id="UP000220034">
    <property type="component" value="Unassembled WGS sequence"/>
</dbReference>
<dbReference type="RefSeq" id="WP_097929986.1">
    <property type="nucleotide sequence ID" value="NZ_OCTN01000004.1"/>
</dbReference>
<dbReference type="InterPro" id="IPR011055">
    <property type="entry name" value="Dup_hybrid_motif"/>
</dbReference>
<keyword evidence="6" id="KW-1185">Reference proteome</keyword>
<evidence type="ECO:0000313" key="5">
    <source>
        <dbReference type="EMBL" id="SOH94397.1"/>
    </source>
</evidence>
<dbReference type="Gene3D" id="2.70.70.10">
    <property type="entry name" value="Glucose Permease (Domain IIA)"/>
    <property type="match status" value="1"/>
</dbReference>
<evidence type="ECO:0000256" key="1">
    <source>
        <dbReference type="ARBA" id="ARBA00022729"/>
    </source>
</evidence>
<dbReference type="InterPro" id="IPR016047">
    <property type="entry name" value="M23ase_b-sheet_dom"/>
</dbReference>
<keyword evidence="1" id="KW-0732">Signal</keyword>
<accession>A0A2C9CT06</accession>
<dbReference type="InterPro" id="IPR050570">
    <property type="entry name" value="Cell_wall_metabolism_enzyme"/>
</dbReference>
<dbReference type="InterPro" id="IPR045974">
    <property type="entry name" value="DUF5930"/>
</dbReference>
<reference evidence="6" key="1">
    <citation type="submission" date="2017-09" db="EMBL/GenBank/DDBJ databases">
        <authorList>
            <person name="Varghese N."/>
            <person name="Submissions S."/>
        </authorList>
    </citation>
    <scope>NUCLEOTIDE SEQUENCE [LARGE SCALE GENOMIC DNA]</scope>
    <source>
        <strain evidence="6">C7</strain>
    </source>
</reference>
<evidence type="ECO:0000313" key="6">
    <source>
        <dbReference type="Proteomes" id="UP000220034"/>
    </source>
</evidence>
<evidence type="ECO:0000256" key="2">
    <source>
        <dbReference type="SAM" id="Phobius"/>
    </source>
</evidence>
<feature type="transmembrane region" description="Helical" evidence="2">
    <location>
        <begin position="36"/>
        <end position="57"/>
    </location>
</feature>
<organism evidence="5 6">
    <name type="scientific">Pontivivens marinum</name>
    <dbReference type="NCBI Taxonomy" id="1690039"/>
    <lineage>
        <taxon>Bacteria</taxon>
        <taxon>Pseudomonadati</taxon>
        <taxon>Pseudomonadota</taxon>
        <taxon>Alphaproteobacteria</taxon>
        <taxon>Rhodobacterales</taxon>
        <taxon>Paracoccaceae</taxon>
        <taxon>Pontivivens</taxon>
    </lineage>
</organism>
<dbReference type="Pfam" id="PF01551">
    <property type="entry name" value="Peptidase_M23"/>
    <property type="match status" value="1"/>
</dbReference>
<dbReference type="GO" id="GO:0004222">
    <property type="term" value="F:metalloendopeptidase activity"/>
    <property type="evidence" value="ECO:0007669"/>
    <property type="project" value="TreeGrafter"/>
</dbReference>
<feature type="domain" description="DUF5930" evidence="4">
    <location>
        <begin position="2"/>
        <end position="314"/>
    </location>
</feature>
<proteinExistence type="predicted"/>
<dbReference type="SUPFAM" id="SSF51261">
    <property type="entry name" value="Duplicated hybrid motif"/>
    <property type="match status" value="1"/>
</dbReference>
<dbReference type="FunFam" id="2.70.70.10:FF:000006">
    <property type="entry name" value="M23 family peptidase"/>
    <property type="match status" value="1"/>
</dbReference>
<dbReference type="Pfam" id="PF19353">
    <property type="entry name" value="DUF5930"/>
    <property type="match status" value="1"/>
</dbReference>
<keyword evidence="2" id="KW-0812">Transmembrane</keyword>
<evidence type="ECO:0000259" key="4">
    <source>
        <dbReference type="Pfam" id="PF19353"/>
    </source>
</evidence>
<evidence type="ECO:0000259" key="3">
    <source>
        <dbReference type="Pfam" id="PF01551"/>
    </source>
</evidence>
<keyword evidence="2" id="KW-0472">Membrane</keyword>